<keyword evidence="3" id="KW-1185">Reference proteome</keyword>
<gene>
    <name evidence="2" type="ORF">OH76DRAFT_1413375</name>
</gene>
<name>A0A371CHL0_9APHY</name>
<dbReference type="EMBL" id="KZ857655">
    <property type="protein sequence ID" value="RDX39754.1"/>
    <property type="molecule type" value="Genomic_DNA"/>
</dbReference>
<protein>
    <submittedName>
        <fullName evidence="2">Uncharacterized protein</fullName>
    </submittedName>
</protein>
<proteinExistence type="predicted"/>
<evidence type="ECO:0000313" key="2">
    <source>
        <dbReference type="EMBL" id="RDX39754.1"/>
    </source>
</evidence>
<dbReference type="OrthoDB" id="2756328at2759"/>
<feature type="region of interest" description="Disordered" evidence="1">
    <location>
        <begin position="144"/>
        <end position="169"/>
    </location>
</feature>
<dbReference type="AlphaFoldDB" id="A0A371CHL0"/>
<sequence length="228" mass="25115">MQSPTWNVIFSSDNAGAHAWGSRRTDHFLSLKACLYLVVGSDRAVYMVIVPTDDARDVLIFDFGQFWFDASLYRTTEHVVTYHTGRSGLILGLESASDMERFERACDHVLPTYKAGSVPPTLEQLGELGVLSVPRRVGDFLHGDPVTDGAPPSAPQEEPIVNEGEDEPGVDFDRVISGLGAYLISLVDEMDTEEVEEDEDVEITFEELSAMISEAAEAIMLSTSPYLH</sequence>
<dbReference type="Proteomes" id="UP000256964">
    <property type="component" value="Unassembled WGS sequence"/>
</dbReference>
<reference evidence="2 3" key="1">
    <citation type="journal article" date="2018" name="Biotechnol. Biofuels">
        <title>Integrative visual omics of the white-rot fungus Polyporus brumalis exposes the biotechnological potential of its oxidative enzymes for delignifying raw plant biomass.</title>
        <authorList>
            <person name="Miyauchi S."/>
            <person name="Rancon A."/>
            <person name="Drula E."/>
            <person name="Hage H."/>
            <person name="Chaduli D."/>
            <person name="Favel A."/>
            <person name="Grisel S."/>
            <person name="Henrissat B."/>
            <person name="Herpoel-Gimbert I."/>
            <person name="Ruiz-Duenas F.J."/>
            <person name="Chevret D."/>
            <person name="Hainaut M."/>
            <person name="Lin J."/>
            <person name="Wang M."/>
            <person name="Pangilinan J."/>
            <person name="Lipzen A."/>
            <person name="Lesage-Meessen L."/>
            <person name="Navarro D."/>
            <person name="Riley R."/>
            <person name="Grigoriev I.V."/>
            <person name="Zhou S."/>
            <person name="Raouche S."/>
            <person name="Rosso M.N."/>
        </authorList>
    </citation>
    <scope>NUCLEOTIDE SEQUENCE [LARGE SCALE GENOMIC DNA]</scope>
    <source>
        <strain evidence="2 3">BRFM 1820</strain>
    </source>
</reference>
<evidence type="ECO:0000313" key="3">
    <source>
        <dbReference type="Proteomes" id="UP000256964"/>
    </source>
</evidence>
<accession>A0A371CHL0</accession>
<evidence type="ECO:0000256" key="1">
    <source>
        <dbReference type="SAM" id="MobiDB-lite"/>
    </source>
</evidence>
<organism evidence="2 3">
    <name type="scientific">Lentinus brumalis</name>
    <dbReference type="NCBI Taxonomy" id="2498619"/>
    <lineage>
        <taxon>Eukaryota</taxon>
        <taxon>Fungi</taxon>
        <taxon>Dikarya</taxon>
        <taxon>Basidiomycota</taxon>
        <taxon>Agaricomycotina</taxon>
        <taxon>Agaricomycetes</taxon>
        <taxon>Polyporales</taxon>
        <taxon>Polyporaceae</taxon>
        <taxon>Lentinus</taxon>
    </lineage>
</organism>